<organism evidence="4 5">
    <name type="scientific">Chiloscyllium punctatum</name>
    <name type="common">Brownbanded bambooshark</name>
    <name type="synonym">Hemiscyllium punctatum</name>
    <dbReference type="NCBI Taxonomy" id="137246"/>
    <lineage>
        <taxon>Eukaryota</taxon>
        <taxon>Metazoa</taxon>
        <taxon>Chordata</taxon>
        <taxon>Craniata</taxon>
        <taxon>Vertebrata</taxon>
        <taxon>Chondrichthyes</taxon>
        <taxon>Elasmobranchii</taxon>
        <taxon>Galeomorphii</taxon>
        <taxon>Galeoidea</taxon>
        <taxon>Orectolobiformes</taxon>
        <taxon>Hemiscylliidae</taxon>
        <taxon>Chiloscyllium</taxon>
    </lineage>
</organism>
<keyword evidence="2" id="KW-0175">Coiled coil</keyword>
<feature type="region of interest" description="Disordered" evidence="3">
    <location>
        <begin position="408"/>
        <end position="501"/>
    </location>
</feature>
<protein>
    <recommendedName>
        <fullName evidence="6">Spermatogenesis associated serine rich 2 like</fullName>
    </recommendedName>
</protein>
<name>A0A401SAZ5_CHIPU</name>
<evidence type="ECO:0008006" key="6">
    <source>
        <dbReference type="Google" id="ProtNLM"/>
    </source>
</evidence>
<feature type="compositionally biased region" description="Basic and acidic residues" evidence="3">
    <location>
        <begin position="99"/>
        <end position="108"/>
    </location>
</feature>
<feature type="region of interest" description="Disordered" evidence="3">
    <location>
        <begin position="198"/>
        <end position="232"/>
    </location>
</feature>
<dbReference type="InterPro" id="IPR009060">
    <property type="entry name" value="UBA-like_sf"/>
</dbReference>
<evidence type="ECO:0000313" key="4">
    <source>
        <dbReference type="EMBL" id="GCC27543.1"/>
    </source>
</evidence>
<evidence type="ECO:0000256" key="2">
    <source>
        <dbReference type="SAM" id="Coils"/>
    </source>
</evidence>
<feature type="compositionally biased region" description="Polar residues" evidence="3">
    <location>
        <begin position="129"/>
        <end position="139"/>
    </location>
</feature>
<comment type="caution">
    <text evidence="4">The sequence shown here is derived from an EMBL/GenBank/DDBJ whole genome shotgun (WGS) entry which is preliminary data.</text>
</comment>
<sequence length="518" mass="57587">MSDRFNCVGFQLSIKAEMSETNIQEKFKEKITAVRSVVPNRSNNEIILVLQHFDNNVNKAVQAFMDGSAVEVLKEWNVPGKKKHNKKRKRKPKQPSGQVKEERERPGGLEDNVDLPLSKAGLNGYHANGSANDDSSVDSLSERMEIVSNDEKAAMSLKLHQLQAPEKPVGLIPEEEKLPSEPISQPLHDAQKCLTNRPTTTKAKPKALSGSHSTAPPSPTVPGDLVSNKKRGTSIEKSVKDLQRCTVSLARYQLLIKEEMDASVKKVKATFAELQACIMDREVALMSEMDKVKKEAMEILDARQRRAEELKRLTDMAIQMSESQLAELRAEIKQFVSERKYDEDLGRSARFTGNIDSLQAQIQRFGEVSHPKNNYSTRLQCSFSLSPTHLNPQGSSSGPSSLAALSSVSSKAVNSRDNSSIQKVPADRPNYQRNGPSGQRRGLNSRAQGLRLNENHLPGRSDECRNRSRKGRAQDGFKNQNQHGKSKHQSSSHDVDKLLPTDSTSNIYDVIVGMMVED</sequence>
<evidence type="ECO:0000313" key="5">
    <source>
        <dbReference type="Proteomes" id="UP000287033"/>
    </source>
</evidence>
<accession>A0A401SAZ5</accession>
<dbReference type="PANTHER" id="PTHR15623:SF8">
    <property type="entry name" value="SPATS2-LIKE PROTEIN"/>
    <property type="match status" value="1"/>
</dbReference>
<reference evidence="4 5" key="1">
    <citation type="journal article" date="2018" name="Nat. Ecol. Evol.">
        <title>Shark genomes provide insights into elasmobranch evolution and the origin of vertebrates.</title>
        <authorList>
            <person name="Hara Y"/>
            <person name="Yamaguchi K"/>
            <person name="Onimaru K"/>
            <person name="Kadota M"/>
            <person name="Koyanagi M"/>
            <person name="Keeley SD"/>
            <person name="Tatsumi K"/>
            <person name="Tanaka K"/>
            <person name="Motone F"/>
            <person name="Kageyama Y"/>
            <person name="Nozu R"/>
            <person name="Adachi N"/>
            <person name="Nishimura O"/>
            <person name="Nakagawa R"/>
            <person name="Tanegashima C"/>
            <person name="Kiyatake I"/>
            <person name="Matsumoto R"/>
            <person name="Murakumo K"/>
            <person name="Nishida K"/>
            <person name="Terakita A"/>
            <person name="Kuratani S"/>
            <person name="Sato K"/>
            <person name="Hyodo S Kuraku.S."/>
        </authorList>
    </citation>
    <scope>NUCLEOTIDE SEQUENCE [LARGE SCALE GENOMIC DNA]</scope>
</reference>
<dbReference type="Proteomes" id="UP000287033">
    <property type="component" value="Unassembled WGS sequence"/>
</dbReference>
<dbReference type="SUPFAM" id="SSF46934">
    <property type="entry name" value="UBA-like"/>
    <property type="match status" value="1"/>
</dbReference>
<dbReference type="OMA" id="SKDEMNG"/>
<gene>
    <name evidence="4" type="ORF">chiPu_0005968</name>
</gene>
<feature type="compositionally biased region" description="Basic residues" evidence="3">
    <location>
        <begin position="80"/>
        <end position="93"/>
    </location>
</feature>
<dbReference type="GO" id="GO:0005737">
    <property type="term" value="C:cytoplasm"/>
    <property type="evidence" value="ECO:0007669"/>
    <property type="project" value="TreeGrafter"/>
</dbReference>
<dbReference type="Pfam" id="PF07139">
    <property type="entry name" value="SPATS2-like"/>
    <property type="match status" value="1"/>
</dbReference>
<dbReference type="EMBL" id="BEZZ01000169">
    <property type="protein sequence ID" value="GCC27543.1"/>
    <property type="molecule type" value="Genomic_DNA"/>
</dbReference>
<evidence type="ECO:0000256" key="3">
    <source>
        <dbReference type="SAM" id="MobiDB-lite"/>
    </source>
</evidence>
<feature type="coiled-coil region" evidence="2">
    <location>
        <begin position="293"/>
        <end position="338"/>
    </location>
</feature>
<feature type="region of interest" description="Disordered" evidence="3">
    <location>
        <begin position="77"/>
        <end position="140"/>
    </location>
</feature>
<evidence type="ECO:0000256" key="1">
    <source>
        <dbReference type="ARBA" id="ARBA00007105"/>
    </source>
</evidence>
<comment type="similarity">
    <text evidence="1">Belongs to the SPATS2 family.</text>
</comment>
<proteinExistence type="inferred from homology"/>
<dbReference type="AlphaFoldDB" id="A0A401SAZ5"/>
<keyword evidence="5" id="KW-1185">Reference proteome</keyword>
<dbReference type="InterPro" id="IPR009816">
    <property type="entry name" value="SPATS2-like"/>
</dbReference>
<dbReference type="OrthoDB" id="6136201at2759"/>
<dbReference type="PANTHER" id="PTHR15623">
    <property type="entry name" value="SPERMATOGENESIS-ASSOCIATED SERINE-RICH PROTEIN 2-RELATED"/>
    <property type="match status" value="1"/>
</dbReference>
<feature type="compositionally biased region" description="Basic and acidic residues" evidence="3">
    <location>
        <begin position="453"/>
        <end position="466"/>
    </location>
</feature>